<feature type="region of interest" description="Disordered" evidence="1">
    <location>
        <begin position="88"/>
        <end position="138"/>
    </location>
</feature>
<dbReference type="OrthoDB" id="5396710at2759"/>
<name>A0A437ADC4_ARTFL</name>
<reference evidence="3 4" key="1">
    <citation type="submission" date="2019-01" db="EMBL/GenBank/DDBJ databases">
        <title>Intercellular communication is required for trap formation in the nematode-trapping fungus Duddingtonia flagrans.</title>
        <authorList>
            <person name="Youssar L."/>
            <person name="Wernet V."/>
            <person name="Hensel N."/>
            <person name="Hildebrandt H.-G."/>
            <person name="Fischer R."/>
        </authorList>
    </citation>
    <scope>NUCLEOTIDE SEQUENCE [LARGE SCALE GENOMIC DNA]</scope>
    <source>
        <strain evidence="3 4">CBS H-5679</strain>
    </source>
</reference>
<organism evidence="3 4">
    <name type="scientific">Arthrobotrys flagrans</name>
    <name type="common">Nematode-trapping fungus</name>
    <name type="synonym">Trichothecium flagrans</name>
    <dbReference type="NCBI Taxonomy" id="97331"/>
    <lineage>
        <taxon>Eukaryota</taxon>
        <taxon>Fungi</taxon>
        <taxon>Dikarya</taxon>
        <taxon>Ascomycota</taxon>
        <taxon>Pezizomycotina</taxon>
        <taxon>Orbiliomycetes</taxon>
        <taxon>Orbiliales</taxon>
        <taxon>Orbiliaceae</taxon>
        <taxon>Arthrobotrys</taxon>
    </lineage>
</organism>
<dbReference type="GeneID" id="93582560"/>
<gene>
    <name evidence="3" type="ORF">DFL_000249</name>
</gene>
<feature type="compositionally biased region" description="Basic and acidic residues" evidence="1">
    <location>
        <begin position="88"/>
        <end position="97"/>
    </location>
</feature>
<dbReference type="EMBL" id="SAEB01000001">
    <property type="protein sequence ID" value="RVD89232.1"/>
    <property type="molecule type" value="Genomic_DNA"/>
</dbReference>
<feature type="chain" id="PRO_5019055014" evidence="2">
    <location>
        <begin position="21"/>
        <end position="138"/>
    </location>
</feature>
<evidence type="ECO:0000313" key="3">
    <source>
        <dbReference type="EMBL" id="RVD89232.1"/>
    </source>
</evidence>
<dbReference type="VEuPathDB" id="FungiDB:DFL_000249"/>
<proteinExistence type="predicted"/>
<protein>
    <submittedName>
        <fullName evidence="3">Uncharacterized protein</fullName>
    </submittedName>
</protein>
<dbReference type="Proteomes" id="UP000283090">
    <property type="component" value="Unassembled WGS sequence"/>
</dbReference>
<keyword evidence="4" id="KW-1185">Reference proteome</keyword>
<dbReference type="RefSeq" id="XP_067494776.1">
    <property type="nucleotide sequence ID" value="XM_067631283.1"/>
</dbReference>
<evidence type="ECO:0000256" key="1">
    <source>
        <dbReference type="SAM" id="MobiDB-lite"/>
    </source>
</evidence>
<feature type="signal peptide" evidence="2">
    <location>
        <begin position="1"/>
        <end position="20"/>
    </location>
</feature>
<keyword evidence="2" id="KW-0732">Signal</keyword>
<sequence>MFPLLKLLLTVLYLSVFTVALPSKQDQSPLSSPSTNPHTGNAICKGDRILCGDVCYDPTEADCDPQFLTLTRFGDHISRLKKEALKEKKLAREEKARRAARRKNAPSSMGRRAPPSPMLPRPMRRSARDAHAGIPPPS</sequence>
<dbReference type="AlphaFoldDB" id="A0A437ADC4"/>
<accession>A0A437ADC4</accession>
<evidence type="ECO:0000256" key="2">
    <source>
        <dbReference type="SAM" id="SignalP"/>
    </source>
</evidence>
<evidence type="ECO:0000313" key="4">
    <source>
        <dbReference type="Proteomes" id="UP000283090"/>
    </source>
</evidence>
<comment type="caution">
    <text evidence="3">The sequence shown here is derived from an EMBL/GenBank/DDBJ whole genome shotgun (WGS) entry which is preliminary data.</text>
</comment>